<dbReference type="AlphaFoldDB" id="A0A6M2DQ65"/>
<dbReference type="SUPFAM" id="SSF54236">
    <property type="entry name" value="Ubiquitin-like"/>
    <property type="match status" value="1"/>
</dbReference>
<sequence length="1155" mass="131303">MSAESATLGGSQRSLRSAGSSSSPHRRHGAGSGRMMHHSHSTPAGVDGGVASSSSLGRSSVPGTPRKPGKMLAVRVLMLDDTTTIFQIQSKALGRVLFEQVCRQLNLLEEDYFGLEYEEYNGTKCWLDLEKPMCRQVGFSLVDPFVRFCVKFYTPDPGQLEEEFTRYLFCLQIKRDLSNGSLTCNAHTAALLSSYIVQSECGDYVAEDYPNHTYLSHYKFTPKQDDALERRIMENHKKHMGQSPAQADMNLLETARRCESYGMKMHPAKDNEGAPLNLAVAHMGIVVFQNTTKINTFSWAKIRKISFKRKRFLIKLHHDVYGHYKDTMEFLFEGRNECKNFWKKCVENHGFFRCTAVKRVARQKTRVLSRGSSFRYSGKTQRQMVEYVRDNYVKRQTFQRSQSFRHSSAGLTSMSASSAHSVNASISANPLLPLADPVELTCQLPSWSSMSDSQTMKEMEASPPRSTRTGYSNSPGHPHAVTTPNSIQVETHVAPAISSLNANSASTPITPAATSLASKALIHQEPEKSSNRSQTNKSGSLTQQECSNAHAELMHAARTRHHNTGRPPTDNQLNEIHSDNNNKCVVSHVDSTINSIGKNHSNSNDLRQCNGDKENSLINKTFIKNSNIGHGNEKTSIKNKSNGSLIRSDITSINSDTEVRRKKLPTEKSYYIAKEILMTERTYKNDLNVITMWFHELRSSDEIVLFLNLEDETHISTLSSLSEALCAHHGVLLHDVEQRLAQWEGRSSTGYSHQHHRICDVLLRHLAILQPLYEDYLESHFVVLQKLEEAFWSDEKFKQFYHNFELNKVCYLPFTTFLLKPLQRILHYKLLIDRLINIYPTNHLDRDSCENVRTILLQTAKDIKDYLPGSENYAQLCEFQRDLIGFDNLVQEDRQLIRIGCLLKHSSRGGLQQRIFFLFTDIMLFASKHTIPHVFKVHGHVPLRALLLKDGDNPNTFVIFGGTRSITVSANNETEKSKWMQDITEAVQNAKEHGNSKANYLSLKSCSSSEEIIDMCGVDVPLSNVSSQRNNTSLHVCWHRAATITLKDQLMQAENQLSGYLLRKFKNSAGWQKLWVVFTSFCLYFYKTYQDEAPLASLPLLGYQISPPTEHDEINKDYVFKLSFKNHIYFFRAESEHTYSRWMEVIGNTTKSQKY</sequence>
<dbReference type="InterPro" id="IPR018979">
    <property type="entry name" value="FERM_N"/>
</dbReference>
<dbReference type="PRINTS" id="PR00935">
    <property type="entry name" value="BAND41"/>
</dbReference>
<feature type="region of interest" description="Disordered" evidence="7">
    <location>
        <begin position="1"/>
        <end position="67"/>
    </location>
</feature>
<dbReference type="SMART" id="SM00295">
    <property type="entry name" value="B41"/>
    <property type="match status" value="1"/>
</dbReference>
<dbReference type="FunFam" id="3.10.20.90:FF:000040">
    <property type="entry name" value="FERM, RhoGEF and pleckstrin domain-containing protein"/>
    <property type="match status" value="1"/>
</dbReference>
<dbReference type="SMART" id="SM00233">
    <property type="entry name" value="PH"/>
    <property type="match status" value="2"/>
</dbReference>
<evidence type="ECO:0000256" key="7">
    <source>
        <dbReference type="SAM" id="MobiDB-lite"/>
    </source>
</evidence>
<dbReference type="EMBL" id="GIIL01003452">
    <property type="protein sequence ID" value="NOV47178.1"/>
    <property type="molecule type" value="Transcribed_RNA"/>
</dbReference>
<feature type="compositionally biased region" description="Low complexity" evidence="7">
    <location>
        <begin position="8"/>
        <end position="23"/>
    </location>
</feature>
<dbReference type="InterPro" id="IPR035963">
    <property type="entry name" value="FERM_2"/>
</dbReference>
<dbReference type="GO" id="GO:0009887">
    <property type="term" value="P:animal organ morphogenesis"/>
    <property type="evidence" value="ECO:0007669"/>
    <property type="project" value="UniProtKB-ARBA"/>
</dbReference>
<dbReference type="SMART" id="SM00325">
    <property type="entry name" value="RhoGEF"/>
    <property type="match status" value="1"/>
</dbReference>
<dbReference type="Gene3D" id="1.20.900.10">
    <property type="entry name" value="Dbl homology (DH) domain"/>
    <property type="match status" value="1"/>
</dbReference>
<proteinExistence type="predicted"/>
<dbReference type="InterPro" id="IPR011993">
    <property type="entry name" value="PH-like_dom_sf"/>
</dbReference>
<dbReference type="GO" id="GO:0008092">
    <property type="term" value="F:cytoskeletal protein binding"/>
    <property type="evidence" value="ECO:0007669"/>
    <property type="project" value="InterPro"/>
</dbReference>
<protein>
    <recommendedName>
        <fullName evidence="2">Moesin/ezrin/radixin homolog 1</fullName>
    </recommendedName>
</protein>
<feature type="region of interest" description="Disordered" evidence="7">
    <location>
        <begin position="447"/>
        <end position="483"/>
    </location>
</feature>
<dbReference type="PROSITE" id="PS50003">
    <property type="entry name" value="PH_DOMAIN"/>
    <property type="match status" value="2"/>
</dbReference>
<dbReference type="PRINTS" id="PR00661">
    <property type="entry name" value="ERMFAMILY"/>
</dbReference>
<comment type="subcellular location">
    <subcellularLocation>
        <location evidence="1">Cell junction</location>
        <location evidence="1">Adherens junction</location>
    </subcellularLocation>
    <subcellularLocation>
        <location evidence="6">Cell projection</location>
        <location evidence="6">Rhabdomere</location>
    </subcellularLocation>
</comment>
<dbReference type="Gene3D" id="2.30.29.30">
    <property type="entry name" value="Pleckstrin-homology domain (PH domain)/Phosphotyrosine-binding domain (PTB)"/>
    <property type="match status" value="3"/>
</dbReference>
<dbReference type="SUPFAM" id="SSF50729">
    <property type="entry name" value="PH domain-like"/>
    <property type="match status" value="3"/>
</dbReference>
<dbReference type="CDD" id="cd13235">
    <property type="entry name" value="PH2_FARP1-like"/>
    <property type="match status" value="1"/>
</dbReference>
<dbReference type="InterPro" id="IPR014847">
    <property type="entry name" value="FA"/>
</dbReference>
<dbReference type="CDD" id="cd14473">
    <property type="entry name" value="FERM_B-lobe"/>
    <property type="match status" value="1"/>
</dbReference>
<feature type="compositionally biased region" description="Polar residues" evidence="7">
    <location>
        <begin position="531"/>
        <end position="544"/>
    </location>
</feature>
<dbReference type="Pfam" id="PF09380">
    <property type="entry name" value="FERM_C"/>
    <property type="match status" value="1"/>
</dbReference>
<dbReference type="InterPro" id="IPR019749">
    <property type="entry name" value="Band_41_domain"/>
</dbReference>
<dbReference type="Pfam" id="PF00169">
    <property type="entry name" value="PH"/>
    <property type="match status" value="2"/>
</dbReference>
<dbReference type="SMART" id="SM01196">
    <property type="entry name" value="FERM_C"/>
    <property type="match status" value="1"/>
</dbReference>
<dbReference type="SMART" id="SM01195">
    <property type="entry name" value="FA"/>
    <property type="match status" value="1"/>
</dbReference>
<dbReference type="PROSITE" id="PS00660">
    <property type="entry name" value="FERM_1"/>
    <property type="match status" value="1"/>
</dbReference>
<dbReference type="GO" id="GO:0071944">
    <property type="term" value="C:cell periphery"/>
    <property type="evidence" value="ECO:0007669"/>
    <property type="project" value="UniProtKB-ARBA"/>
</dbReference>
<evidence type="ECO:0000256" key="5">
    <source>
        <dbReference type="ARBA" id="ARBA00022949"/>
    </source>
</evidence>
<dbReference type="PROSITE" id="PS50010">
    <property type="entry name" value="DH_2"/>
    <property type="match status" value="1"/>
</dbReference>
<dbReference type="InterPro" id="IPR019747">
    <property type="entry name" value="FERM_CS"/>
</dbReference>
<feature type="compositionally biased region" description="Polar residues" evidence="7">
    <location>
        <begin position="464"/>
        <end position="475"/>
    </location>
</feature>
<name>A0A6M2DQ65_XENCH</name>
<dbReference type="FunFam" id="2.30.29.30:FF:000046">
    <property type="entry name" value="FERM, RhoGEF and pleckstrin domain-containing protein 1"/>
    <property type="match status" value="1"/>
</dbReference>
<keyword evidence="5" id="KW-0965">Cell junction</keyword>
<dbReference type="InterPro" id="IPR035899">
    <property type="entry name" value="DBL_dom_sf"/>
</dbReference>
<dbReference type="GO" id="GO:0016028">
    <property type="term" value="C:rhabdomere"/>
    <property type="evidence" value="ECO:0007669"/>
    <property type="project" value="UniProtKB-SubCell"/>
</dbReference>
<feature type="domain" description="PH" evidence="8">
    <location>
        <begin position="1054"/>
        <end position="1151"/>
    </location>
</feature>
<evidence type="ECO:0000313" key="11">
    <source>
        <dbReference type="EMBL" id="NOV47178.1"/>
    </source>
</evidence>
<evidence type="ECO:0000256" key="1">
    <source>
        <dbReference type="ARBA" id="ARBA00004536"/>
    </source>
</evidence>
<dbReference type="InterPro" id="IPR000798">
    <property type="entry name" value="Ez/rad/moesin-like"/>
</dbReference>
<dbReference type="GO" id="GO:0030182">
    <property type="term" value="P:neuron differentiation"/>
    <property type="evidence" value="ECO:0007669"/>
    <property type="project" value="UniProtKB-ARBA"/>
</dbReference>
<dbReference type="Pfam" id="PF00621">
    <property type="entry name" value="RhoGEF"/>
    <property type="match status" value="1"/>
</dbReference>
<evidence type="ECO:0000256" key="3">
    <source>
        <dbReference type="ARBA" id="ARBA00022658"/>
    </source>
</evidence>
<dbReference type="InterPro" id="IPR001849">
    <property type="entry name" value="PH_domain"/>
</dbReference>
<evidence type="ECO:0000259" key="10">
    <source>
        <dbReference type="PROSITE" id="PS50057"/>
    </source>
</evidence>
<dbReference type="Pfam" id="PF00373">
    <property type="entry name" value="FERM_M"/>
    <property type="match status" value="1"/>
</dbReference>
<evidence type="ECO:0000259" key="9">
    <source>
        <dbReference type="PROSITE" id="PS50010"/>
    </source>
</evidence>
<dbReference type="InterPro" id="IPR051835">
    <property type="entry name" value="RAC1-GEF"/>
</dbReference>
<evidence type="ECO:0000256" key="6">
    <source>
        <dbReference type="ARBA" id="ARBA00043944"/>
    </source>
</evidence>
<dbReference type="FunFam" id="2.30.29.30:FF:000002">
    <property type="entry name" value="Band 4.1-like protein 5 isoform 1"/>
    <property type="match status" value="1"/>
</dbReference>
<feature type="compositionally biased region" description="Basic residues" evidence="7">
    <location>
        <begin position="24"/>
        <end position="40"/>
    </location>
</feature>
<feature type="compositionally biased region" description="Low complexity" evidence="7">
    <location>
        <begin position="49"/>
        <end position="63"/>
    </location>
</feature>
<dbReference type="FunFam" id="1.20.80.10:FF:000005">
    <property type="entry name" value="FERM, RhoGEF and pleckstrin domain-containing protein 1"/>
    <property type="match status" value="1"/>
</dbReference>
<feature type="domain" description="DH" evidence="9">
    <location>
        <begin position="668"/>
        <end position="866"/>
    </location>
</feature>
<dbReference type="Pfam" id="PF08736">
    <property type="entry name" value="FA"/>
    <property type="match status" value="1"/>
</dbReference>
<dbReference type="Gene3D" id="1.20.80.10">
    <property type="match status" value="1"/>
</dbReference>
<dbReference type="InterPro" id="IPR019748">
    <property type="entry name" value="FERM_central"/>
</dbReference>
<dbReference type="PROSITE" id="PS50057">
    <property type="entry name" value="FERM_3"/>
    <property type="match status" value="1"/>
</dbReference>
<dbReference type="CDD" id="cd17098">
    <property type="entry name" value="FERM_F1_FARP1_like"/>
    <property type="match status" value="1"/>
</dbReference>
<dbReference type="InterPro" id="IPR000299">
    <property type="entry name" value="FERM_domain"/>
</dbReference>
<evidence type="ECO:0000259" key="8">
    <source>
        <dbReference type="PROSITE" id="PS50003"/>
    </source>
</evidence>
<dbReference type="PANTHER" id="PTHR45858">
    <property type="entry name" value="FERM DOMAIN CONTAINING PROTEIN"/>
    <property type="match status" value="1"/>
</dbReference>
<dbReference type="InterPro" id="IPR029071">
    <property type="entry name" value="Ubiquitin-like_domsf"/>
</dbReference>
<evidence type="ECO:0000256" key="4">
    <source>
        <dbReference type="ARBA" id="ARBA00022737"/>
    </source>
</evidence>
<dbReference type="SUPFAM" id="SSF47031">
    <property type="entry name" value="Second domain of FERM"/>
    <property type="match status" value="1"/>
</dbReference>
<dbReference type="PANTHER" id="PTHR45858:SF5">
    <property type="entry name" value="MOESIN_EZRIN_RADIXIN HOMOLOG 1"/>
    <property type="match status" value="1"/>
</dbReference>
<reference evidence="11" key="1">
    <citation type="submission" date="2020-03" db="EMBL/GenBank/DDBJ databases">
        <title>Transcriptomic Profiling of the Digestive Tract of the Rat Flea, Xenopsylla cheopis, Following Blood Feeding and Infection with Yersinia pestis.</title>
        <authorList>
            <person name="Bland D.M."/>
            <person name="Martens C.A."/>
            <person name="Virtaneva K."/>
            <person name="Kanakabandi K."/>
            <person name="Long D."/>
            <person name="Rosenke R."/>
            <person name="Saturday G.A."/>
            <person name="Hoyt F.H."/>
            <person name="Bruno D.P."/>
            <person name="Ribeiro J.M.C."/>
            <person name="Hinnebusch J."/>
        </authorList>
    </citation>
    <scope>NUCLEOTIDE SEQUENCE</scope>
</reference>
<feature type="domain" description="FERM" evidence="10">
    <location>
        <begin position="72"/>
        <end position="356"/>
    </location>
</feature>
<dbReference type="InterPro" id="IPR000219">
    <property type="entry name" value="DH_dom"/>
</dbReference>
<organism evidence="11">
    <name type="scientific">Xenopsylla cheopis</name>
    <name type="common">Oriental rat flea</name>
    <name type="synonym">Pulex cheopis</name>
    <dbReference type="NCBI Taxonomy" id="163159"/>
    <lineage>
        <taxon>Eukaryota</taxon>
        <taxon>Metazoa</taxon>
        <taxon>Ecdysozoa</taxon>
        <taxon>Arthropoda</taxon>
        <taxon>Hexapoda</taxon>
        <taxon>Insecta</taxon>
        <taxon>Pterygota</taxon>
        <taxon>Neoptera</taxon>
        <taxon>Endopterygota</taxon>
        <taxon>Siphonaptera</taxon>
        <taxon>Pulicidae</taxon>
        <taxon>Xenopsyllinae</taxon>
        <taxon>Xenopsylla</taxon>
    </lineage>
</organism>
<evidence type="ECO:0000256" key="2">
    <source>
        <dbReference type="ARBA" id="ARBA00022025"/>
    </source>
</evidence>
<keyword evidence="3" id="KW-0344">Guanine-nucleotide releasing factor</keyword>
<accession>A0A6M2DQ65</accession>
<keyword evidence="4" id="KW-0677">Repeat</keyword>
<dbReference type="InterPro" id="IPR018980">
    <property type="entry name" value="FERM_PH-like_C"/>
</dbReference>
<dbReference type="Gene3D" id="3.10.20.90">
    <property type="entry name" value="Phosphatidylinositol 3-kinase Catalytic Subunit, Chain A, domain 1"/>
    <property type="match status" value="1"/>
</dbReference>
<dbReference type="Pfam" id="PF09379">
    <property type="entry name" value="FERM_N"/>
    <property type="match status" value="1"/>
</dbReference>
<feature type="region of interest" description="Disordered" evidence="7">
    <location>
        <begin position="523"/>
        <end position="544"/>
    </location>
</feature>
<dbReference type="GO" id="GO:0005912">
    <property type="term" value="C:adherens junction"/>
    <property type="evidence" value="ECO:0007669"/>
    <property type="project" value="UniProtKB-SubCell"/>
</dbReference>
<feature type="domain" description="PH" evidence="8">
    <location>
        <begin position="895"/>
        <end position="988"/>
    </location>
</feature>
<dbReference type="GO" id="GO:0005085">
    <property type="term" value="F:guanyl-nucleotide exchange factor activity"/>
    <property type="evidence" value="ECO:0007669"/>
    <property type="project" value="UniProtKB-KW"/>
</dbReference>
<dbReference type="SUPFAM" id="SSF48065">
    <property type="entry name" value="DBL homology domain (DH-domain)"/>
    <property type="match status" value="1"/>
</dbReference>
<dbReference type="CDD" id="cd13193">
    <property type="entry name" value="FERM_C_FARP1-like"/>
    <property type="match status" value="1"/>
</dbReference>
<dbReference type="InterPro" id="IPR014352">
    <property type="entry name" value="FERM/acyl-CoA-bd_prot_sf"/>
</dbReference>
<dbReference type="InterPro" id="IPR041788">
    <property type="entry name" value="FARP1/FARP2/FRMD7_FERM_C"/>
</dbReference>